<evidence type="ECO:0000313" key="2">
    <source>
        <dbReference type="EMBL" id="KAK7951592.1"/>
    </source>
</evidence>
<dbReference type="Proteomes" id="UP001391051">
    <property type="component" value="Unassembled WGS sequence"/>
</dbReference>
<dbReference type="RefSeq" id="XP_066699654.1">
    <property type="nucleotide sequence ID" value="XM_066843542.1"/>
</dbReference>
<evidence type="ECO:0008006" key="4">
    <source>
        <dbReference type="Google" id="ProtNLM"/>
    </source>
</evidence>
<gene>
    <name evidence="2" type="ORF">PG986_007320</name>
</gene>
<evidence type="ECO:0000256" key="1">
    <source>
        <dbReference type="SAM" id="MobiDB-lite"/>
    </source>
</evidence>
<evidence type="ECO:0000313" key="3">
    <source>
        <dbReference type="Proteomes" id="UP001391051"/>
    </source>
</evidence>
<name>A0ABR1QC85_9PEZI</name>
<keyword evidence="3" id="KW-1185">Reference proteome</keyword>
<protein>
    <recommendedName>
        <fullName evidence="4">DUF952 domain-containing protein</fullName>
    </recommendedName>
</protein>
<reference evidence="2 3" key="1">
    <citation type="submission" date="2023-01" db="EMBL/GenBank/DDBJ databases">
        <title>Analysis of 21 Apiospora genomes using comparative genomics revels a genus with tremendous synthesis potential of carbohydrate active enzymes and secondary metabolites.</title>
        <authorList>
            <person name="Sorensen T."/>
        </authorList>
    </citation>
    <scope>NUCLEOTIDE SEQUENCE [LARGE SCALE GENOMIC DNA]</scope>
    <source>
        <strain evidence="2 3">CBS 24483</strain>
    </source>
</reference>
<dbReference type="SUPFAM" id="SSF56399">
    <property type="entry name" value="ADP-ribosylation"/>
    <property type="match status" value="1"/>
</dbReference>
<organism evidence="2 3">
    <name type="scientific">Apiospora aurea</name>
    <dbReference type="NCBI Taxonomy" id="335848"/>
    <lineage>
        <taxon>Eukaryota</taxon>
        <taxon>Fungi</taxon>
        <taxon>Dikarya</taxon>
        <taxon>Ascomycota</taxon>
        <taxon>Pezizomycotina</taxon>
        <taxon>Sordariomycetes</taxon>
        <taxon>Xylariomycetidae</taxon>
        <taxon>Amphisphaeriales</taxon>
        <taxon>Apiosporaceae</taxon>
        <taxon>Apiospora</taxon>
    </lineage>
</organism>
<dbReference type="Gene3D" id="3.20.170.20">
    <property type="entry name" value="Protein of unknown function DUF952"/>
    <property type="match status" value="1"/>
</dbReference>
<comment type="caution">
    <text evidence="2">The sequence shown here is derived from an EMBL/GenBank/DDBJ whole genome shotgun (WGS) entry which is preliminary data.</text>
</comment>
<dbReference type="EMBL" id="JAQQWE010000005">
    <property type="protein sequence ID" value="KAK7951592.1"/>
    <property type="molecule type" value="Genomic_DNA"/>
</dbReference>
<dbReference type="GeneID" id="92076604"/>
<dbReference type="PANTHER" id="PTHR34129:SF1">
    <property type="entry name" value="DUF952 DOMAIN-CONTAINING PROTEIN"/>
    <property type="match status" value="1"/>
</dbReference>
<dbReference type="InterPro" id="IPR009297">
    <property type="entry name" value="DUF952"/>
</dbReference>
<dbReference type="PANTHER" id="PTHR34129">
    <property type="entry name" value="BLR1139 PROTEIN"/>
    <property type="match status" value="1"/>
</dbReference>
<sequence length="137" mass="15074">MAWIPPSPLPKYVYKIIPAAPPSPIPETYPPSDLDKQDGFIHLSNAEHVSHTVPKIADMFFAQASSLWVLKLRFSPPFAEKTRWEGPMDGCAHLYGEFGAADVEDARQFTRSDGGGGGDESWAATMMQGDGEHAWLE</sequence>
<accession>A0ABR1QC85</accession>
<dbReference type="Pfam" id="PF06108">
    <property type="entry name" value="DUF952"/>
    <property type="match status" value="1"/>
</dbReference>
<feature type="region of interest" description="Disordered" evidence="1">
    <location>
        <begin position="108"/>
        <end position="137"/>
    </location>
</feature>
<proteinExistence type="predicted"/>